<dbReference type="PANTHER" id="PTHR11394:SF55">
    <property type="entry name" value="TASTE RECEPTOR TYPE 2 MEMBER 4"/>
    <property type="match status" value="1"/>
</dbReference>
<comment type="subcellular location">
    <subcellularLocation>
        <location evidence="1 12">Membrane</location>
        <topology evidence="1 12">Multi-pass membrane protein</topology>
    </subcellularLocation>
</comment>
<proteinExistence type="inferred from homology"/>
<evidence type="ECO:0000313" key="15">
    <source>
        <dbReference type="RefSeq" id="XP_004648817.1"/>
    </source>
</evidence>
<evidence type="ECO:0000256" key="10">
    <source>
        <dbReference type="ARBA" id="ARBA00023224"/>
    </source>
</evidence>
<dbReference type="GO" id="GO:0004930">
    <property type="term" value="F:G protein-coupled receptor activity"/>
    <property type="evidence" value="ECO:0007669"/>
    <property type="project" value="UniProtKB-KW"/>
</dbReference>
<feature type="transmembrane region" description="Helical" evidence="13">
    <location>
        <begin position="53"/>
        <end position="71"/>
    </location>
</feature>
<evidence type="ECO:0000256" key="3">
    <source>
        <dbReference type="ARBA" id="ARBA00022480"/>
    </source>
</evidence>
<keyword evidence="6 13" id="KW-1133">Transmembrane helix</keyword>
<feature type="transmembrane region" description="Helical" evidence="13">
    <location>
        <begin position="129"/>
        <end position="150"/>
    </location>
</feature>
<keyword evidence="9 12" id="KW-0675">Receptor</keyword>
<comment type="similarity">
    <text evidence="2 11">Belongs to the G-protein coupled receptor T2R family.</text>
</comment>
<keyword evidence="14" id="KW-1185">Reference proteome</keyword>
<dbReference type="GeneID" id="101587584"/>
<evidence type="ECO:0000256" key="9">
    <source>
        <dbReference type="ARBA" id="ARBA00023170"/>
    </source>
</evidence>
<dbReference type="InParanoid" id="A0A6P3G0N3"/>
<dbReference type="SUPFAM" id="SSF81321">
    <property type="entry name" value="Family A G protein-coupled receptor-like"/>
    <property type="match status" value="1"/>
</dbReference>
<evidence type="ECO:0000256" key="13">
    <source>
        <dbReference type="SAM" id="Phobius"/>
    </source>
</evidence>
<evidence type="ECO:0000256" key="7">
    <source>
        <dbReference type="ARBA" id="ARBA00023040"/>
    </source>
</evidence>
<feature type="transmembrane region" description="Helical" evidence="13">
    <location>
        <begin position="263"/>
        <end position="282"/>
    </location>
</feature>
<dbReference type="PANTHER" id="PTHR11394">
    <property type="entry name" value="TASTE RECEPTOR TYPE 2"/>
    <property type="match status" value="1"/>
</dbReference>
<evidence type="ECO:0000256" key="2">
    <source>
        <dbReference type="ARBA" id="ARBA00007376"/>
    </source>
</evidence>
<keyword evidence="5 12" id="KW-0812">Transmembrane</keyword>
<evidence type="ECO:0000256" key="4">
    <source>
        <dbReference type="ARBA" id="ARBA00022606"/>
    </source>
</evidence>
<evidence type="ECO:0000256" key="5">
    <source>
        <dbReference type="ARBA" id="ARBA00022692"/>
    </source>
</evidence>
<feature type="transmembrane region" description="Helical" evidence="13">
    <location>
        <begin position="231"/>
        <end position="251"/>
    </location>
</feature>
<dbReference type="Proteomes" id="UP000515203">
    <property type="component" value="Unplaced"/>
</dbReference>
<feature type="transmembrane region" description="Helical" evidence="13">
    <location>
        <begin position="6"/>
        <end position="32"/>
    </location>
</feature>
<sequence>MLPVVFLFVIITSVLLNFLGMIMNLLITLVLYKTWVKNHRISSSDRVLFSLSISRFLMLGLFLLNIFYFIASNAEGPVYLFMFFLSFWRFLDFSSLWFATLLNCLYCVKITNFQHSVFLLLKRIISQKITRLLLVCMLISFITTLLYFVLRQISHFSDFVTGTNGTLFDLSGGILTLVFSLALNSLFQFILNVTSASLLIHSLRRHVQRMERNSTGFWNPQTEAHVGAMKLMIYFLILYVPYSAATLLFYLPSYVRMGPGVRAVSIIISSLYPPGHSVLIILTNPQLKSKAKQILCFNK</sequence>
<organism evidence="14 15">
    <name type="scientific">Octodon degus</name>
    <name type="common">Degu</name>
    <name type="synonym">Sciurus degus</name>
    <dbReference type="NCBI Taxonomy" id="10160"/>
    <lineage>
        <taxon>Eukaryota</taxon>
        <taxon>Metazoa</taxon>
        <taxon>Chordata</taxon>
        <taxon>Craniata</taxon>
        <taxon>Vertebrata</taxon>
        <taxon>Euteleostomi</taxon>
        <taxon>Mammalia</taxon>
        <taxon>Eutheria</taxon>
        <taxon>Euarchontoglires</taxon>
        <taxon>Glires</taxon>
        <taxon>Rodentia</taxon>
        <taxon>Hystricomorpha</taxon>
        <taxon>Octodontidae</taxon>
        <taxon>Octodon</taxon>
    </lineage>
</organism>
<dbReference type="RefSeq" id="XP_004648817.1">
    <property type="nucleotide sequence ID" value="XM_004648760.1"/>
</dbReference>
<feature type="transmembrane region" description="Helical" evidence="13">
    <location>
        <begin position="170"/>
        <end position="200"/>
    </location>
</feature>
<dbReference type="FunFam" id="1.20.1070.10:FF:000055">
    <property type="entry name" value="Taste receptor type 2"/>
    <property type="match status" value="1"/>
</dbReference>
<evidence type="ECO:0000256" key="6">
    <source>
        <dbReference type="ARBA" id="ARBA00022989"/>
    </source>
</evidence>
<keyword evidence="4 12" id="KW-0716">Sensory transduction</keyword>
<evidence type="ECO:0000256" key="1">
    <source>
        <dbReference type="ARBA" id="ARBA00004141"/>
    </source>
</evidence>
<dbReference type="GO" id="GO:0016020">
    <property type="term" value="C:membrane"/>
    <property type="evidence" value="ECO:0007669"/>
    <property type="project" value="UniProtKB-SubCell"/>
</dbReference>
<evidence type="ECO:0000256" key="8">
    <source>
        <dbReference type="ARBA" id="ARBA00023136"/>
    </source>
</evidence>
<keyword evidence="3 12" id="KW-0919">Taste</keyword>
<accession>A0A6P3G0N3</accession>
<evidence type="ECO:0000313" key="14">
    <source>
        <dbReference type="Proteomes" id="UP000515203"/>
    </source>
</evidence>
<name>A0A6P3G0N3_OCTDE</name>
<dbReference type="Gene3D" id="1.20.1070.10">
    <property type="entry name" value="Rhodopsin 7-helix transmembrane proteins"/>
    <property type="match status" value="1"/>
</dbReference>
<keyword evidence="10 12" id="KW-0807">Transducer</keyword>
<dbReference type="AlphaFoldDB" id="A0A6P3G0N3"/>
<keyword evidence="8 12" id="KW-0472">Membrane</keyword>
<evidence type="ECO:0000256" key="11">
    <source>
        <dbReference type="RuleBase" id="RU004423"/>
    </source>
</evidence>
<dbReference type="FunCoup" id="A0A6P3G0N3">
    <property type="interactions" value="102"/>
</dbReference>
<dbReference type="Pfam" id="PF05296">
    <property type="entry name" value="TAS2R"/>
    <property type="match status" value="1"/>
</dbReference>
<dbReference type="CTD" id="50832"/>
<gene>
    <name evidence="15" type="primary">Tas2r4</name>
</gene>
<feature type="transmembrane region" description="Helical" evidence="13">
    <location>
        <begin position="77"/>
        <end position="108"/>
    </location>
</feature>
<dbReference type="GO" id="GO:0033038">
    <property type="term" value="F:bitter taste receptor activity"/>
    <property type="evidence" value="ECO:0007669"/>
    <property type="project" value="InterPro"/>
</dbReference>
<protein>
    <recommendedName>
        <fullName evidence="12">Taste receptor type 2</fullName>
    </recommendedName>
</protein>
<reference evidence="15" key="1">
    <citation type="submission" date="2025-08" db="UniProtKB">
        <authorList>
            <consortium name="RefSeq"/>
        </authorList>
    </citation>
    <scope>IDENTIFICATION</scope>
</reference>
<evidence type="ECO:0000256" key="12">
    <source>
        <dbReference type="RuleBase" id="RU004424"/>
    </source>
</evidence>
<keyword evidence="7 12" id="KW-0297">G-protein coupled receptor</keyword>
<dbReference type="OrthoDB" id="9449902at2759"/>
<dbReference type="InterPro" id="IPR007960">
    <property type="entry name" value="TAS2R"/>
</dbReference>